<proteinExistence type="predicted"/>
<name>A0ABN3URW3_9MICO</name>
<gene>
    <name evidence="2" type="ORF">GCM10009867_19280</name>
</gene>
<dbReference type="EMBL" id="BAAARN010000001">
    <property type="protein sequence ID" value="GAA2735896.1"/>
    <property type="molecule type" value="Genomic_DNA"/>
</dbReference>
<feature type="region of interest" description="Disordered" evidence="1">
    <location>
        <begin position="1"/>
        <end position="34"/>
    </location>
</feature>
<keyword evidence="3" id="KW-1185">Reference proteome</keyword>
<dbReference type="RefSeq" id="WP_344192563.1">
    <property type="nucleotide sequence ID" value="NZ_BAAARN010000001.1"/>
</dbReference>
<evidence type="ECO:0008006" key="4">
    <source>
        <dbReference type="Google" id="ProtNLM"/>
    </source>
</evidence>
<feature type="compositionally biased region" description="Acidic residues" evidence="1">
    <location>
        <begin position="1"/>
        <end position="10"/>
    </location>
</feature>
<organism evidence="2 3">
    <name type="scientific">Pedococcus aerophilus</name>
    <dbReference type="NCBI Taxonomy" id="436356"/>
    <lineage>
        <taxon>Bacteria</taxon>
        <taxon>Bacillati</taxon>
        <taxon>Actinomycetota</taxon>
        <taxon>Actinomycetes</taxon>
        <taxon>Micrococcales</taxon>
        <taxon>Intrasporangiaceae</taxon>
        <taxon>Pedococcus</taxon>
    </lineage>
</organism>
<protein>
    <recommendedName>
        <fullName evidence="4">Asp23/Gls24 family envelope stress response protein</fullName>
    </recommendedName>
</protein>
<dbReference type="Proteomes" id="UP001501326">
    <property type="component" value="Unassembled WGS sequence"/>
</dbReference>
<evidence type="ECO:0000313" key="2">
    <source>
        <dbReference type="EMBL" id="GAA2735896.1"/>
    </source>
</evidence>
<comment type="caution">
    <text evidence="2">The sequence shown here is derived from an EMBL/GenBank/DDBJ whole genome shotgun (WGS) entry which is preliminary data.</text>
</comment>
<reference evidence="2 3" key="1">
    <citation type="journal article" date="2019" name="Int. J. Syst. Evol. Microbiol.">
        <title>The Global Catalogue of Microorganisms (GCM) 10K type strain sequencing project: providing services to taxonomists for standard genome sequencing and annotation.</title>
        <authorList>
            <consortium name="The Broad Institute Genomics Platform"/>
            <consortium name="The Broad Institute Genome Sequencing Center for Infectious Disease"/>
            <person name="Wu L."/>
            <person name="Ma J."/>
        </authorList>
    </citation>
    <scope>NUCLEOTIDE SEQUENCE [LARGE SCALE GENOMIC DNA]</scope>
    <source>
        <strain evidence="2 3">JCM 16378</strain>
    </source>
</reference>
<evidence type="ECO:0000256" key="1">
    <source>
        <dbReference type="SAM" id="MobiDB-lite"/>
    </source>
</evidence>
<sequence>MEEVTPEPDDLSAGSEMLSRSARALRESTDPGWDQASQRVLAAVRSATRRSWPVDATFPSPDGDDRLSISDQVVISLLRRALEAVASCAPSRITLQLEEHECTGATVSVVAAYGTDLRAAAAEVRDVVLDTLEDVLGPPSFTQRTAIVDISVDDVTPGDPRL</sequence>
<accession>A0ABN3URW3</accession>
<evidence type="ECO:0000313" key="3">
    <source>
        <dbReference type="Proteomes" id="UP001501326"/>
    </source>
</evidence>